<evidence type="ECO:0000256" key="1">
    <source>
        <dbReference type="SAM" id="Coils"/>
    </source>
</evidence>
<gene>
    <name evidence="3" type="ORF">MM415B02827_0003</name>
</gene>
<keyword evidence="1" id="KW-0175">Coiled coil</keyword>
<sequence>MNQAQVDSQYDDDPSAEIQALDNEMLWDETTAPGTDTSAETGTSAETNGRPGIDVVLRDVEQNLGPEYADVVRSIQTNYQKAQANWKSGQRELADRLAELEGALEEVQNAPEESEEDPNDPLNQLTDDQWQMFYRMAEKAGLVSQDQLTEAETSSSQMGYIQNQIADALEEFGEQFGYRDENGEFQFNPERFEEIEDIYSRVFDPDYGMTAKDLYMLADYPRLAAQIEQMQEESGRNRIFQRQRGNVENGTSQARLRSPVYRKGRDSLEDVIARASALSLRE</sequence>
<evidence type="ECO:0000256" key="2">
    <source>
        <dbReference type="SAM" id="MobiDB-lite"/>
    </source>
</evidence>
<dbReference type="EMBL" id="MT142753">
    <property type="protein sequence ID" value="QJA88093.1"/>
    <property type="molecule type" value="Genomic_DNA"/>
</dbReference>
<feature type="compositionally biased region" description="Polar residues" evidence="2">
    <location>
        <begin position="32"/>
        <end position="47"/>
    </location>
</feature>
<protein>
    <submittedName>
        <fullName evidence="3">Uncharacterized protein</fullName>
    </submittedName>
</protein>
<reference evidence="3" key="1">
    <citation type="submission" date="2020-03" db="EMBL/GenBank/DDBJ databases">
        <title>The deep terrestrial virosphere.</title>
        <authorList>
            <person name="Holmfeldt K."/>
            <person name="Nilsson E."/>
            <person name="Simone D."/>
            <person name="Lopez-Fernandez M."/>
            <person name="Wu X."/>
            <person name="de Brujin I."/>
            <person name="Lundin D."/>
            <person name="Andersson A."/>
            <person name="Bertilsson S."/>
            <person name="Dopson M."/>
        </authorList>
    </citation>
    <scope>NUCLEOTIDE SEQUENCE</scope>
    <source>
        <strain evidence="3">MM415B02827</strain>
    </source>
</reference>
<dbReference type="AlphaFoldDB" id="A0A6M3L0N6"/>
<feature type="coiled-coil region" evidence="1">
    <location>
        <begin position="90"/>
        <end position="117"/>
    </location>
</feature>
<name>A0A6M3L0N6_9ZZZZ</name>
<accession>A0A6M3L0N6</accession>
<feature type="region of interest" description="Disordered" evidence="2">
    <location>
        <begin position="25"/>
        <end position="52"/>
    </location>
</feature>
<proteinExistence type="predicted"/>
<organism evidence="3">
    <name type="scientific">viral metagenome</name>
    <dbReference type="NCBI Taxonomy" id="1070528"/>
    <lineage>
        <taxon>unclassified sequences</taxon>
        <taxon>metagenomes</taxon>
        <taxon>organismal metagenomes</taxon>
    </lineage>
</organism>
<evidence type="ECO:0000313" key="3">
    <source>
        <dbReference type="EMBL" id="QJA88093.1"/>
    </source>
</evidence>